<evidence type="ECO:0000313" key="5">
    <source>
        <dbReference type="Proteomes" id="UP000270834"/>
    </source>
</evidence>
<dbReference type="PROSITE" id="PS51276">
    <property type="entry name" value="PEPTIDASE_C56_PFPI"/>
    <property type="match status" value="1"/>
</dbReference>
<name>A0A3M5E434_PSEAI</name>
<dbReference type="EMBL" id="RBSQ01000482">
    <property type="protein sequence ID" value="RMS56996.1"/>
    <property type="molecule type" value="Genomic_DNA"/>
</dbReference>
<feature type="region of interest" description="Disordered" evidence="2">
    <location>
        <begin position="1"/>
        <end position="31"/>
    </location>
</feature>
<dbReference type="PANTHER" id="PTHR42733:SF12">
    <property type="entry name" value="PROTEINASE"/>
    <property type="match status" value="1"/>
</dbReference>
<dbReference type="InterPro" id="IPR002818">
    <property type="entry name" value="DJ-1/PfpI"/>
</dbReference>
<dbReference type="Gene3D" id="3.40.50.880">
    <property type="match status" value="1"/>
</dbReference>
<dbReference type="AlphaFoldDB" id="A0A3M5E434"/>
<dbReference type="FunFam" id="3.40.50.880:FF:000090">
    <property type="entry name" value="Glutamine amidotransferase"/>
    <property type="match status" value="1"/>
</dbReference>
<proteinExistence type="inferred from homology"/>
<dbReference type="InterPro" id="IPR029062">
    <property type="entry name" value="Class_I_gatase-like"/>
</dbReference>
<accession>A0A3M5E434</accession>
<dbReference type="CDD" id="cd03134">
    <property type="entry name" value="GATase1_PfpI_like"/>
    <property type="match status" value="1"/>
</dbReference>
<feature type="domain" description="DJ-1/PfpI" evidence="3">
    <location>
        <begin position="56"/>
        <end position="221"/>
    </location>
</feature>
<evidence type="ECO:0000256" key="2">
    <source>
        <dbReference type="SAM" id="MobiDB-lite"/>
    </source>
</evidence>
<reference evidence="4 5" key="1">
    <citation type="submission" date="2018-08" db="EMBL/GenBank/DDBJ databases">
        <title>Recombination of ecologically and evolutionarily significant loci maintains genetic cohesion in the Pseudomonas syringae species complex.</title>
        <authorList>
            <person name="Dillon M."/>
            <person name="Thakur S."/>
            <person name="Almeida R.N.D."/>
            <person name="Weir B.S."/>
            <person name="Guttman D.S."/>
        </authorList>
    </citation>
    <scope>NUCLEOTIDE SEQUENCE [LARGE SCALE GENOMIC DNA]</scope>
    <source>
        <strain evidence="4 5">ICMP 7846</strain>
    </source>
</reference>
<dbReference type="InterPro" id="IPR006286">
    <property type="entry name" value="C56_PfpI-like"/>
</dbReference>
<evidence type="ECO:0000256" key="1">
    <source>
        <dbReference type="ARBA" id="ARBA00008542"/>
    </source>
</evidence>
<comment type="caution">
    <text evidence="4">The sequence shown here is derived from an EMBL/GenBank/DDBJ whole genome shotgun (WGS) entry which is preliminary data.</text>
</comment>
<dbReference type="NCBIfam" id="TIGR01382">
    <property type="entry name" value="PfpI"/>
    <property type="match status" value="1"/>
</dbReference>
<organism evidence="4 5">
    <name type="scientific">Pseudomonas aeruginosa</name>
    <dbReference type="NCBI Taxonomy" id="287"/>
    <lineage>
        <taxon>Bacteria</taxon>
        <taxon>Pseudomonadati</taxon>
        <taxon>Pseudomonadota</taxon>
        <taxon>Gammaproteobacteria</taxon>
        <taxon>Pseudomonadales</taxon>
        <taxon>Pseudomonadaceae</taxon>
        <taxon>Pseudomonas</taxon>
    </lineage>
</organism>
<evidence type="ECO:0000313" key="4">
    <source>
        <dbReference type="EMBL" id="RMS56996.1"/>
    </source>
</evidence>
<evidence type="ECO:0000259" key="3">
    <source>
        <dbReference type="Pfam" id="PF01965"/>
    </source>
</evidence>
<dbReference type="Proteomes" id="UP000270834">
    <property type="component" value="Unassembled WGS sequence"/>
</dbReference>
<dbReference type="Pfam" id="PF01965">
    <property type="entry name" value="DJ-1_PfpI"/>
    <property type="match status" value="1"/>
</dbReference>
<gene>
    <name evidence="4" type="ORF">ALP65_00657</name>
</gene>
<dbReference type="SUPFAM" id="SSF52317">
    <property type="entry name" value="Class I glutamine amidotransferase-like"/>
    <property type="match status" value="1"/>
</dbReference>
<dbReference type="PANTHER" id="PTHR42733">
    <property type="entry name" value="DJ-1 PROTEIN"/>
    <property type="match status" value="1"/>
</dbReference>
<protein>
    <recommendedName>
        <fullName evidence="3">DJ-1/PfpI domain-containing protein</fullName>
    </recommendedName>
</protein>
<comment type="similarity">
    <text evidence="1">Belongs to the peptidase C56 family.</text>
</comment>
<sequence>MRAVYPENPAMGRASAGKAAPGNGHGTFPAAARVGMNTPSDIGRHAMTQSLHGKVVAALVTDGFEQVELTGPKKALEDAGATVRILSDKAGEVRGWNHHQPAEAFRVDGTFEDASLDDYDALLLPGGVINSDQIRSLAKAQELAIRAEQASKPVAVICHGAWLLISAGLVQGRTLTSWPSLKDDINNAGGHWVDQEVAVDGKLVSSRKPEDIPAFNRRFIEILAG</sequence>